<gene>
    <name evidence="1" type="ORF">chiPu_0031492</name>
</gene>
<reference evidence="1 2" key="1">
    <citation type="journal article" date="2018" name="Nat. Ecol. Evol.">
        <title>Shark genomes provide insights into elasmobranch evolution and the origin of vertebrates.</title>
        <authorList>
            <person name="Hara Y"/>
            <person name="Yamaguchi K"/>
            <person name="Onimaru K"/>
            <person name="Kadota M"/>
            <person name="Koyanagi M"/>
            <person name="Keeley SD"/>
            <person name="Tatsumi K"/>
            <person name="Tanaka K"/>
            <person name="Motone F"/>
            <person name="Kageyama Y"/>
            <person name="Nozu R"/>
            <person name="Adachi N"/>
            <person name="Nishimura O"/>
            <person name="Nakagawa R"/>
            <person name="Tanegashima C"/>
            <person name="Kiyatake I"/>
            <person name="Matsumoto R"/>
            <person name="Murakumo K"/>
            <person name="Nishida K"/>
            <person name="Terakita A"/>
            <person name="Kuratani S"/>
            <person name="Sato K"/>
            <person name="Hyodo S Kuraku.S."/>
        </authorList>
    </citation>
    <scope>NUCLEOTIDE SEQUENCE [LARGE SCALE GENOMIC DNA]</scope>
</reference>
<evidence type="ECO:0000313" key="2">
    <source>
        <dbReference type="Proteomes" id="UP000287033"/>
    </source>
</evidence>
<dbReference type="EMBL" id="BEZZ01211053">
    <property type="protein sequence ID" value="GCC47633.1"/>
    <property type="molecule type" value="Genomic_DNA"/>
</dbReference>
<proteinExistence type="predicted"/>
<organism evidence="1 2">
    <name type="scientific">Chiloscyllium punctatum</name>
    <name type="common">Brownbanded bambooshark</name>
    <name type="synonym">Hemiscyllium punctatum</name>
    <dbReference type="NCBI Taxonomy" id="137246"/>
    <lineage>
        <taxon>Eukaryota</taxon>
        <taxon>Metazoa</taxon>
        <taxon>Chordata</taxon>
        <taxon>Craniata</taxon>
        <taxon>Vertebrata</taxon>
        <taxon>Chondrichthyes</taxon>
        <taxon>Elasmobranchii</taxon>
        <taxon>Galeomorphii</taxon>
        <taxon>Galeoidea</taxon>
        <taxon>Orectolobiformes</taxon>
        <taxon>Hemiscylliidae</taxon>
        <taxon>Chiloscyllium</taxon>
    </lineage>
</organism>
<dbReference type="AlphaFoldDB" id="A0A401TYC0"/>
<accession>A0A401TYC0</accession>
<protein>
    <submittedName>
        <fullName evidence="1">Uncharacterized protein</fullName>
    </submittedName>
</protein>
<comment type="caution">
    <text evidence="1">The sequence shown here is derived from an EMBL/GenBank/DDBJ whole genome shotgun (WGS) entry which is preliminary data.</text>
</comment>
<keyword evidence="2" id="KW-1185">Reference proteome</keyword>
<name>A0A401TYC0_CHIPU</name>
<sequence>MEITVALASVAVPPSSVQGSDREIALNAIRQDLYEEAKAQCPILSKVYEATCRVTSVNIFRSQAVTKDGPPSFSITGTAKYELKTSDSDTKQ</sequence>
<dbReference type="Proteomes" id="UP000287033">
    <property type="component" value="Unassembled WGS sequence"/>
</dbReference>
<evidence type="ECO:0000313" key="1">
    <source>
        <dbReference type="EMBL" id="GCC47633.1"/>
    </source>
</evidence>